<keyword evidence="3" id="KW-1185">Reference proteome</keyword>
<feature type="non-terminal residue" evidence="2">
    <location>
        <position position="981"/>
    </location>
</feature>
<accession>A0A448Z9Z3</accession>
<feature type="region of interest" description="Disordered" evidence="1">
    <location>
        <begin position="303"/>
        <end position="334"/>
    </location>
</feature>
<dbReference type="PANTHER" id="PTHR12239">
    <property type="entry name" value="PROTEIN CBG20215-RELATED"/>
    <property type="match status" value="1"/>
</dbReference>
<evidence type="ECO:0000256" key="1">
    <source>
        <dbReference type="SAM" id="MobiDB-lite"/>
    </source>
</evidence>
<proteinExistence type="predicted"/>
<feature type="compositionally biased region" description="Polar residues" evidence="1">
    <location>
        <begin position="662"/>
        <end position="685"/>
    </location>
</feature>
<feature type="region of interest" description="Disordered" evidence="1">
    <location>
        <begin position="349"/>
        <end position="454"/>
    </location>
</feature>
<organism evidence="2 3">
    <name type="scientific">Pseudo-nitzschia multistriata</name>
    <dbReference type="NCBI Taxonomy" id="183589"/>
    <lineage>
        <taxon>Eukaryota</taxon>
        <taxon>Sar</taxon>
        <taxon>Stramenopiles</taxon>
        <taxon>Ochrophyta</taxon>
        <taxon>Bacillariophyta</taxon>
        <taxon>Bacillariophyceae</taxon>
        <taxon>Bacillariophycidae</taxon>
        <taxon>Bacillariales</taxon>
        <taxon>Bacillariaceae</taxon>
        <taxon>Pseudo-nitzschia</taxon>
    </lineage>
</organism>
<feature type="region of interest" description="Disordered" evidence="1">
    <location>
        <begin position="125"/>
        <end position="151"/>
    </location>
</feature>
<feature type="compositionally biased region" description="Basic and acidic residues" evidence="1">
    <location>
        <begin position="904"/>
        <end position="914"/>
    </location>
</feature>
<feature type="compositionally biased region" description="Basic and acidic residues" evidence="1">
    <location>
        <begin position="747"/>
        <end position="756"/>
    </location>
</feature>
<evidence type="ECO:0000313" key="2">
    <source>
        <dbReference type="EMBL" id="VEU38830.1"/>
    </source>
</evidence>
<feature type="region of interest" description="Disordered" evidence="1">
    <location>
        <begin position="492"/>
        <end position="607"/>
    </location>
</feature>
<feature type="region of interest" description="Disordered" evidence="1">
    <location>
        <begin position="935"/>
        <end position="981"/>
    </location>
</feature>
<evidence type="ECO:0000313" key="3">
    <source>
        <dbReference type="Proteomes" id="UP000291116"/>
    </source>
</evidence>
<feature type="compositionally biased region" description="Basic and acidic residues" evidence="1">
    <location>
        <begin position="584"/>
        <end position="607"/>
    </location>
</feature>
<feature type="compositionally biased region" description="Basic and acidic residues" evidence="1">
    <location>
        <begin position="967"/>
        <end position="981"/>
    </location>
</feature>
<sequence>MEPALRSRRRRRRWARAPVSVVVLVATALLATTVTIPSRVEAMSILSNRNSKKVPSIDQWKLSEKDGTLTGIVTGHPVLQDGDKITTSPLSNPDFAAKGKGTVVTTLSGTKYKLETPKKVNKGPFSLFGGGNKNKKKAEPPMLPSVPEGPIKTTKENIRKNGGIPTIDKWRIDPESGRLTGIVTGHPVLPDGDHISASPPVESFFKKGYVITTETGSRYRLKNPKRGIGGISLKKTPKPPTPEDTQQEIDDQMAKLDSKNNMLGAVAAVGVAGVVGLNVANNDPGAILGANFQSNGNNNLDSSNSIMVGSKSRTGVAPPTSPSSFTLAPTTPLVPAQQEDDILGLRQEQEEARNEKAAADEKLRAEQQERREREAAKAERLALEKREREAAAAEQLRIERQEQKEREAAAAKQKEREAEKARIAEKEAEEARLERLARQRETERQRRLEEEETARKFLEKARLEKEQKLARQQEIQQQQQERARLRLEAAENVKREAERKAAANEKAKAELRERQEELTSLKKQRQQQQEETKREQQREKSRLRLEAAERTKREAEEKVAANEKAKAELQERQEELTSLKKQREKQQEQERRQAIDKADRAKIESDARKAEALAKELEQRQKAERESSVWKTIQTGVKGIAVAGATGAAGLVTSFELRRRMPQNNQTEAATGSSIDRNTTSSRSMGISIEDSSDSSVESSSTDQKPKPPSKKLKGKKTLATNITEKLKFVDGIDDLLAEVETVLAEVDDKTKDKGTAKSATSQNASESIPVYFAKTNNPSKGDRSSEDKIGEMYFGAGATSSDSGINAEASDGPDEEVAAIETEGTAQLIADGAGEIERIKAEESVRLEELARLEAEMEEEELKGRKLQAEEEARLKAEAEARLQAEEEARLKAEEEANLQAAEEARLQAAEEARLKAEVEARLQAEEEARLKAEEEARLQAEEETRLQAEEARLQAEEDASLQAAEEARLQAEEEARLQA</sequence>
<protein>
    <submittedName>
        <fullName evidence="2">Uncharacterized protein</fullName>
    </submittedName>
</protein>
<name>A0A448Z9Z3_9STRA</name>
<dbReference type="InterPro" id="IPR052293">
    <property type="entry name" value="SRRP"/>
</dbReference>
<dbReference type="PANTHER" id="PTHR12239:SF41">
    <property type="entry name" value="MEMBRANE ASSOCIATED PROTEIN, PUTATIVE-RELATED"/>
    <property type="match status" value="1"/>
</dbReference>
<feature type="compositionally biased region" description="Basic residues" evidence="1">
    <location>
        <begin position="708"/>
        <end position="717"/>
    </location>
</feature>
<feature type="compositionally biased region" description="Basic and acidic residues" evidence="1">
    <location>
        <begin position="935"/>
        <end position="957"/>
    </location>
</feature>
<feature type="region of interest" description="Disordered" evidence="1">
    <location>
        <begin position="658"/>
        <end position="718"/>
    </location>
</feature>
<feature type="compositionally biased region" description="Basic and acidic residues" evidence="1">
    <location>
        <begin position="528"/>
        <end position="578"/>
    </location>
</feature>
<feature type="compositionally biased region" description="Basic and acidic residues" evidence="1">
    <location>
        <begin position="492"/>
        <end position="520"/>
    </location>
</feature>
<gene>
    <name evidence="2" type="ORF">PSNMU_V1.4_AUG-EV-PASAV3_0056620</name>
</gene>
<feature type="compositionally biased region" description="Polar residues" evidence="1">
    <location>
        <begin position="758"/>
        <end position="767"/>
    </location>
</feature>
<feature type="region of interest" description="Disordered" evidence="1">
    <location>
        <begin position="224"/>
        <end position="246"/>
    </location>
</feature>
<dbReference type="EMBL" id="CAACVS010000189">
    <property type="protein sequence ID" value="VEU38830.1"/>
    <property type="molecule type" value="Genomic_DNA"/>
</dbReference>
<dbReference type="OrthoDB" id="56501at2759"/>
<feature type="region of interest" description="Disordered" evidence="1">
    <location>
        <begin position="888"/>
        <end position="914"/>
    </location>
</feature>
<dbReference type="AlphaFoldDB" id="A0A448Z9Z3"/>
<reference evidence="2 3" key="1">
    <citation type="submission" date="2019-01" db="EMBL/GenBank/DDBJ databases">
        <authorList>
            <person name="Ferrante I. M."/>
        </authorList>
    </citation>
    <scope>NUCLEOTIDE SEQUENCE [LARGE SCALE GENOMIC DNA]</scope>
    <source>
        <strain evidence="2 3">B856</strain>
    </source>
</reference>
<feature type="compositionally biased region" description="Basic and acidic residues" evidence="1">
    <location>
        <begin position="781"/>
        <end position="791"/>
    </location>
</feature>
<feature type="compositionally biased region" description="Low complexity" evidence="1">
    <location>
        <begin position="687"/>
        <end position="701"/>
    </location>
</feature>
<feature type="region of interest" description="Disordered" evidence="1">
    <location>
        <begin position="746"/>
        <end position="816"/>
    </location>
</feature>
<dbReference type="Proteomes" id="UP000291116">
    <property type="component" value="Unassembled WGS sequence"/>
</dbReference>